<comment type="caution">
    <text evidence="13">The sequence shown here is derived from an EMBL/GenBank/DDBJ whole genome shotgun (WGS) entry which is preliminary data.</text>
</comment>
<dbReference type="PANTHER" id="PTHR21098:SF12">
    <property type="entry name" value="RIBOFLAVIN SYNTHASE"/>
    <property type="match status" value="1"/>
</dbReference>
<dbReference type="PIRSF" id="PIRSF000498">
    <property type="entry name" value="Riboflavin_syn_A"/>
    <property type="match status" value="1"/>
</dbReference>
<keyword evidence="7" id="KW-0686">Riboflavin biosynthesis</keyword>
<dbReference type="AlphaFoldDB" id="A0A369UX63"/>
<evidence type="ECO:0000256" key="2">
    <source>
        <dbReference type="ARBA" id="ARBA00002803"/>
    </source>
</evidence>
<gene>
    <name evidence="13" type="ORF">DVJ77_05250</name>
</gene>
<dbReference type="NCBIfam" id="TIGR00187">
    <property type="entry name" value="ribE"/>
    <property type="match status" value="1"/>
</dbReference>
<comment type="function">
    <text evidence="2">Catalyzes the dismutation of two molecules of 6,7-dimethyl-8-ribityllumazine, resulting in the formation of riboflavin and 5-amino-6-(D-ribitylamino)uracil.</text>
</comment>
<evidence type="ECO:0000256" key="10">
    <source>
        <dbReference type="NCBIfam" id="TIGR00187"/>
    </source>
</evidence>
<dbReference type="InterPro" id="IPR026017">
    <property type="entry name" value="Lumazine-bd_dom"/>
</dbReference>
<evidence type="ECO:0000256" key="1">
    <source>
        <dbReference type="ARBA" id="ARBA00000968"/>
    </source>
</evidence>
<dbReference type="FunFam" id="2.40.30.20:FF:000003">
    <property type="entry name" value="Riboflavin synthase, alpha subunit"/>
    <property type="match status" value="1"/>
</dbReference>
<protein>
    <recommendedName>
        <fullName evidence="6 10">Riboflavin synthase</fullName>
        <ecNumber evidence="5 10">2.5.1.9</ecNumber>
    </recommendedName>
</protein>
<evidence type="ECO:0000256" key="8">
    <source>
        <dbReference type="ARBA" id="ARBA00022679"/>
    </source>
</evidence>
<evidence type="ECO:0000256" key="9">
    <source>
        <dbReference type="ARBA" id="ARBA00022737"/>
    </source>
</evidence>
<keyword evidence="9" id="KW-0677">Repeat</keyword>
<comment type="catalytic activity">
    <reaction evidence="1">
        <text>2 6,7-dimethyl-8-(1-D-ribityl)lumazine + H(+) = 5-amino-6-(D-ribitylamino)uracil + riboflavin</text>
        <dbReference type="Rhea" id="RHEA:20772"/>
        <dbReference type="ChEBI" id="CHEBI:15378"/>
        <dbReference type="ChEBI" id="CHEBI:15934"/>
        <dbReference type="ChEBI" id="CHEBI:57986"/>
        <dbReference type="ChEBI" id="CHEBI:58201"/>
        <dbReference type="EC" id="2.5.1.9"/>
    </reaction>
</comment>
<feature type="domain" description="Lumazine-binding" evidence="12">
    <location>
        <begin position="1"/>
        <end position="97"/>
    </location>
</feature>
<dbReference type="NCBIfam" id="NF009566">
    <property type="entry name" value="PRK13020.1"/>
    <property type="match status" value="1"/>
</dbReference>
<name>A0A369UX63_9GAMM</name>
<dbReference type="GO" id="GO:0009231">
    <property type="term" value="P:riboflavin biosynthetic process"/>
    <property type="evidence" value="ECO:0007669"/>
    <property type="project" value="UniProtKB-KW"/>
</dbReference>
<dbReference type="PROSITE" id="PS51177">
    <property type="entry name" value="LUMAZINE_BIND"/>
    <property type="match status" value="2"/>
</dbReference>
<evidence type="ECO:0000313" key="13">
    <source>
        <dbReference type="EMBL" id="RDD82919.1"/>
    </source>
</evidence>
<comment type="pathway">
    <text evidence="3">Cofactor biosynthesis; riboflavin biosynthesis; riboflavin from 2-hydroxy-3-oxobutyl phosphate and 5-amino-6-(D-ribitylamino)uracil: step 2/2.</text>
</comment>
<dbReference type="InterPro" id="IPR023366">
    <property type="entry name" value="ATP_synth_asu-like_sf"/>
</dbReference>
<dbReference type="InterPro" id="IPR017938">
    <property type="entry name" value="Riboflavin_synthase-like_b-brl"/>
</dbReference>
<evidence type="ECO:0000313" key="14">
    <source>
        <dbReference type="Proteomes" id="UP000253782"/>
    </source>
</evidence>
<dbReference type="GO" id="GO:0004746">
    <property type="term" value="F:riboflavin synthase activity"/>
    <property type="evidence" value="ECO:0007669"/>
    <property type="project" value="UniProtKB-UniRule"/>
</dbReference>
<evidence type="ECO:0000259" key="12">
    <source>
        <dbReference type="PROSITE" id="PS51177"/>
    </source>
</evidence>
<dbReference type="PANTHER" id="PTHR21098">
    <property type="entry name" value="RIBOFLAVIN SYNTHASE ALPHA CHAIN"/>
    <property type="match status" value="1"/>
</dbReference>
<evidence type="ECO:0000256" key="6">
    <source>
        <dbReference type="ARBA" id="ARBA00013950"/>
    </source>
</evidence>
<sequence>MFTGIIQSVGRIARIEPRGGDVRLAVDTADLDLTDVQLGDSIAVSGVCLTAVTLDTRGFSADVSNETLSLTTLGKLKAGDPVNLEKALRLADRLGGHLVSGHVDGLGKVVSVTPDGRSQRWTFEVPATLSRYIAAKGSVCIDGTSLTVNEVAGNRFGVNLIPHTVEHTAFHARRPGDAVNIEVDVVARYIERLLSSGEAPRLDEAFLRQHGFA</sequence>
<dbReference type="OrthoDB" id="9788537at2"/>
<accession>A0A369UX63</accession>
<comment type="subunit">
    <text evidence="4">Homotrimer.</text>
</comment>
<evidence type="ECO:0000256" key="11">
    <source>
        <dbReference type="PROSITE-ProRule" id="PRU00524"/>
    </source>
</evidence>
<feature type="domain" description="Lumazine-binding" evidence="12">
    <location>
        <begin position="98"/>
        <end position="194"/>
    </location>
</feature>
<dbReference type="NCBIfam" id="NF006767">
    <property type="entry name" value="PRK09289.1"/>
    <property type="match status" value="1"/>
</dbReference>
<dbReference type="CDD" id="cd00402">
    <property type="entry name" value="Riboflavin_synthase_like"/>
    <property type="match status" value="1"/>
</dbReference>
<keyword evidence="8 13" id="KW-0808">Transferase</keyword>
<evidence type="ECO:0000256" key="5">
    <source>
        <dbReference type="ARBA" id="ARBA00012827"/>
    </source>
</evidence>
<dbReference type="Gene3D" id="2.40.30.20">
    <property type="match status" value="2"/>
</dbReference>
<dbReference type="SUPFAM" id="SSF63380">
    <property type="entry name" value="Riboflavin synthase domain-like"/>
    <property type="match status" value="2"/>
</dbReference>
<organism evidence="13 14">
    <name type="scientific">Dyella tabacisoli</name>
    <dbReference type="NCBI Taxonomy" id="2282381"/>
    <lineage>
        <taxon>Bacteria</taxon>
        <taxon>Pseudomonadati</taxon>
        <taxon>Pseudomonadota</taxon>
        <taxon>Gammaproteobacteria</taxon>
        <taxon>Lysobacterales</taxon>
        <taxon>Rhodanobacteraceae</taxon>
        <taxon>Dyella</taxon>
    </lineage>
</organism>
<reference evidence="13 14" key="1">
    <citation type="submission" date="2018-07" db="EMBL/GenBank/DDBJ databases">
        <title>Dyella tabacisoli L4-6T, whole genome shotgun sequence.</title>
        <authorList>
            <person name="Zhou X.-K."/>
            <person name="Li W.-J."/>
            <person name="Duan Y.-Q."/>
        </authorList>
    </citation>
    <scope>NUCLEOTIDE SEQUENCE [LARGE SCALE GENOMIC DNA]</scope>
    <source>
        <strain evidence="13 14">L4-6</strain>
    </source>
</reference>
<keyword evidence="14" id="KW-1185">Reference proteome</keyword>
<dbReference type="EC" id="2.5.1.9" evidence="5 10"/>
<dbReference type="FunFam" id="2.40.30.20:FF:000004">
    <property type="entry name" value="Riboflavin synthase, alpha subunit"/>
    <property type="match status" value="1"/>
</dbReference>
<dbReference type="InterPro" id="IPR001783">
    <property type="entry name" value="Lumazine-bd"/>
</dbReference>
<dbReference type="Proteomes" id="UP000253782">
    <property type="component" value="Unassembled WGS sequence"/>
</dbReference>
<evidence type="ECO:0000256" key="7">
    <source>
        <dbReference type="ARBA" id="ARBA00022619"/>
    </source>
</evidence>
<evidence type="ECO:0000256" key="4">
    <source>
        <dbReference type="ARBA" id="ARBA00011233"/>
    </source>
</evidence>
<evidence type="ECO:0000256" key="3">
    <source>
        <dbReference type="ARBA" id="ARBA00004887"/>
    </source>
</evidence>
<dbReference type="EMBL" id="QQAH01000003">
    <property type="protein sequence ID" value="RDD82919.1"/>
    <property type="molecule type" value="Genomic_DNA"/>
</dbReference>
<dbReference type="Pfam" id="PF00677">
    <property type="entry name" value="Lum_binding"/>
    <property type="match status" value="2"/>
</dbReference>
<proteinExistence type="predicted"/>
<feature type="repeat" description="Lumazine-binding" evidence="11">
    <location>
        <begin position="98"/>
        <end position="194"/>
    </location>
</feature>
<dbReference type="RefSeq" id="WP_114844430.1">
    <property type="nucleotide sequence ID" value="NZ_JBHSPE010000001.1"/>
</dbReference>
<feature type="repeat" description="Lumazine-binding" evidence="11">
    <location>
        <begin position="1"/>
        <end position="97"/>
    </location>
</feature>